<evidence type="ECO:0000313" key="5">
    <source>
        <dbReference type="EMBL" id="SHE59531.1"/>
    </source>
</evidence>
<dbReference type="InterPro" id="IPR050417">
    <property type="entry name" value="Sugar_Epim/Isomerase"/>
</dbReference>
<feature type="active site" description="Proton donor/acceptor" evidence="3">
    <location>
        <position position="144"/>
    </location>
</feature>
<keyword evidence="5" id="KW-0670">Pyruvate</keyword>
<evidence type="ECO:0000256" key="2">
    <source>
        <dbReference type="PIRNR" id="PIRNR006241"/>
    </source>
</evidence>
<dbReference type="Gene3D" id="3.20.20.150">
    <property type="entry name" value="Divalent-metal-dependent TIM barrel enzymes"/>
    <property type="match status" value="1"/>
</dbReference>
<evidence type="ECO:0000259" key="4">
    <source>
        <dbReference type="Pfam" id="PF01261"/>
    </source>
</evidence>
<dbReference type="PANTHER" id="PTHR43489">
    <property type="entry name" value="ISOMERASE"/>
    <property type="match status" value="1"/>
</dbReference>
<proteinExistence type="inferred from homology"/>
<dbReference type="EMBL" id="FQVI01000003">
    <property type="protein sequence ID" value="SHE59531.1"/>
    <property type="molecule type" value="Genomic_DNA"/>
</dbReference>
<dbReference type="InterPro" id="IPR036237">
    <property type="entry name" value="Xyl_isomerase-like_sf"/>
</dbReference>
<dbReference type="PIRSF" id="PIRSF006241">
    <property type="entry name" value="HyI"/>
    <property type="match status" value="1"/>
</dbReference>
<dbReference type="AlphaFoldDB" id="A0A1M4US11"/>
<dbReference type="Proteomes" id="UP000184245">
    <property type="component" value="Unassembled WGS sequence"/>
</dbReference>
<feature type="active site" description="Proton donor/acceptor" evidence="3">
    <location>
        <position position="242"/>
    </location>
</feature>
<reference evidence="5 6" key="1">
    <citation type="submission" date="2016-11" db="EMBL/GenBank/DDBJ databases">
        <authorList>
            <person name="Jaros S."/>
            <person name="Januszkiewicz K."/>
            <person name="Wedrychowicz H."/>
        </authorList>
    </citation>
    <scope>NUCLEOTIDE SEQUENCE [LARGE SCALE GENOMIC DNA]</scope>
    <source>
        <strain evidence="5 6">DSM 17459</strain>
    </source>
</reference>
<dbReference type="InterPro" id="IPR013022">
    <property type="entry name" value="Xyl_isomerase-like_TIM-brl"/>
</dbReference>
<gene>
    <name evidence="5" type="ORF">SAMN02745158_00957</name>
</gene>
<dbReference type="InterPro" id="IPR026040">
    <property type="entry name" value="HyI-like"/>
</dbReference>
<name>A0A1M4US11_9CLOT</name>
<dbReference type="SUPFAM" id="SSF51658">
    <property type="entry name" value="Xylose isomerase-like"/>
    <property type="match status" value="1"/>
</dbReference>
<organism evidence="5 6">
    <name type="scientific">Lactonifactor longoviformis DSM 17459</name>
    <dbReference type="NCBI Taxonomy" id="1122155"/>
    <lineage>
        <taxon>Bacteria</taxon>
        <taxon>Bacillati</taxon>
        <taxon>Bacillota</taxon>
        <taxon>Clostridia</taxon>
        <taxon>Eubacteriales</taxon>
        <taxon>Clostridiaceae</taxon>
        <taxon>Lactonifactor</taxon>
    </lineage>
</organism>
<keyword evidence="6" id="KW-1185">Reference proteome</keyword>
<sequence length="264" mass="29649">MIDFAINIEPLYPGMDICGKIERVSAAGFQAVEFWSWDDRDLSRIKETCRRHGVKVRAFSGTKSYSLCDREHSKEYIAWIRRSIEAAKELDCDTLILFPNHFTPSGCADFRDKYSREAMIANITHTLTCLAPLLEEEDMTVLLEPLCNLGADAGMAVTDTALGADIVRAVDSPKVRLLCDVFHMQVMHGNLLQNITDNMDVMPYLHLADAPDRHEPGTGEINFDFLLRNIKESGFDGTVCFEYFPAGETEAGFPYIKEAGKLLL</sequence>
<dbReference type="GO" id="GO:0016853">
    <property type="term" value="F:isomerase activity"/>
    <property type="evidence" value="ECO:0007669"/>
    <property type="project" value="UniProtKB-KW"/>
</dbReference>
<evidence type="ECO:0000256" key="3">
    <source>
        <dbReference type="PIRSR" id="PIRSR006241-50"/>
    </source>
</evidence>
<feature type="domain" description="Xylose isomerase-like TIM barrel" evidence="4">
    <location>
        <begin position="22"/>
        <end position="255"/>
    </location>
</feature>
<evidence type="ECO:0000256" key="1">
    <source>
        <dbReference type="ARBA" id="ARBA00023235"/>
    </source>
</evidence>
<dbReference type="Pfam" id="PF01261">
    <property type="entry name" value="AP_endonuc_2"/>
    <property type="match status" value="1"/>
</dbReference>
<dbReference type="STRING" id="1122155.SAMN02745158_00957"/>
<protein>
    <submittedName>
        <fullName evidence="5">Hydroxypyruvate isomerase</fullName>
    </submittedName>
</protein>
<comment type="similarity">
    <text evidence="2">Belongs to the hyi family.</text>
</comment>
<keyword evidence="1 2" id="KW-0413">Isomerase</keyword>
<dbReference type="RefSeq" id="WP_072849463.1">
    <property type="nucleotide sequence ID" value="NZ_FQVI01000003.1"/>
</dbReference>
<accession>A0A1M4US11</accession>
<evidence type="ECO:0000313" key="6">
    <source>
        <dbReference type="Proteomes" id="UP000184245"/>
    </source>
</evidence>
<dbReference type="OrthoDB" id="9786584at2"/>